<name>A0A6F8ZF29_9FIRM</name>
<feature type="region of interest" description="Disordered" evidence="1">
    <location>
        <begin position="105"/>
        <end position="140"/>
    </location>
</feature>
<dbReference type="KEGG" id="hfv:R50_1035"/>
<evidence type="ECO:0000256" key="1">
    <source>
        <dbReference type="SAM" id="MobiDB-lite"/>
    </source>
</evidence>
<keyword evidence="3" id="KW-1185">Reference proteome</keyword>
<dbReference type="Proteomes" id="UP000503399">
    <property type="component" value="Chromosome"/>
</dbReference>
<dbReference type="AlphaFoldDB" id="A0A6F8ZF29"/>
<evidence type="ECO:0000313" key="3">
    <source>
        <dbReference type="Proteomes" id="UP000503399"/>
    </source>
</evidence>
<dbReference type="EMBL" id="LR778114">
    <property type="protein sequence ID" value="CAB1128541.1"/>
    <property type="molecule type" value="Genomic_DNA"/>
</dbReference>
<organism evidence="2 3">
    <name type="scientific">Candidatus Hydrogenisulfobacillus filiaventi</name>
    <dbReference type="NCBI Taxonomy" id="2707344"/>
    <lineage>
        <taxon>Bacteria</taxon>
        <taxon>Bacillati</taxon>
        <taxon>Bacillota</taxon>
        <taxon>Clostridia</taxon>
        <taxon>Eubacteriales</taxon>
        <taxon>Clostridiales Family XVII. Incertae Sedis</taxon>
        <taxon>Candidatus Hydrogenisulfobacillus</taxon>
    </lineage>
</organism>
<protein>
    <submittedName>
        <fullName evidence="2">Uncharacterized protein</fullName>
    </submittedName>
</protein>
<evidence type="ECO:0000313" key="2">
    <source>
        <dbReference type="EMBL" id="CAB1128541.1"/>
    </source>
</evidence>
<accession>A0A6F8ZF29</accession>
<proteinExistence type="predicted"/>
<feature type="compositionally biased region" description="Basic residues" evidence="1">
    <location>
        <begin position="131"/>
        <end position="140"/>
    </location>
</feature>
<gene>
    <name evidence="2" type="ORF">R50_1035</name>
</gene>
<reference evidence="2 3" key="1">
    <citation type="submission" date="2020-02" db="EMBL/GenBank/DDBJ databases">
        <authorList>
            <person name="Hogendoorn C."/>
        </authorList>
    </citation>
    <scope>NUCLEOTIDE SEQUENCE [LARGE SCALE GENOMIC DNA]</scope>
    <source>
        <strain evidence="2">R501</strain>
    </source>
</reference>
<sequence>MCAGSWAAIRAERVRIEVMTGTGSPGGGLAVRVPDAGWAGDLPAEAAGLAAGAVPQAGSVAVRTVAAPSDAMSGVRAGNLIRCAPFRVGVSHLDMPACGHLTVSRDGILSKRSNPGGPGGPREAGPAAGKRAPKSRAGGR</sequence>